<evidence type="ECO:0000313" key="5">
    <source>
        <dbReference type="EMBL" id="RFU38050.1"/>
    </source>
</evidence>
<dbReference type="GO" id="GO:0006355">
    <property type="term" value="P:regulation of DNA-templated transcription"/>
    <property type="evidence" value="ECO:0007669"/>
    <property type="project" value="InterPro"/>
</dbReference>
<feature type="non-terminal residue" evidence="5">
    <location>
        <position position="130"/>
    </location>
</feature>
<dbReference type="PROSITE" id="PS51755">
    <property type="entry name" value="OMPR_PHOB"/>
    <property type="match status" value="1"/>
</dbReference>
<comment type="caution">
    <text evidence="5">The sequence shown here is derived from an EMBL/GenBank/DDBJ whole genome shotgun (WGS) entry which is preliminary data.</text>
</comment>
<feature type="domain" description="OmpR/PhoB-type" evidence="4">
    <location>
        <begin position="1"/>
        <end position="100"/>
    </location>
</feature>
<feature type="region of interest" description="Disordered" evidence="3">
    <location>
        <begin position="46"/>
        <end position="71"/>
    </location>
</feature>
<accession>A0A372JDK6</accession>
<name>A0A372JDK6_9ACTN</name>
<dbReference type="InterPro" id="IPR001867">
    <property type="entry name" value="OmpR/PhoB-type_DNA-bd"/>
</dbReference>
<keyword evidence="1 2" id="KW-0238">DNA-binding</keyword>
<evidence type="ECO:0000313" key="6">
    <source>
        <dbReference type="Proteomes" id="UP000261811"/>
    </source>
</evidence>
<dbReference type="InterPro" id="IPR051677">
    <property type="entry name" value="AfsR-DnrI-RedD_regulator"/>
</dbReference>
<organism evidence="5 6">
    <name type="scientific">Actinomadura logoneensis</name>
    <dbReference type="NCBI Taxonomy" id="2293572"/>
    <lineage>
        <taxon>Bacteria</taxon>
        <taxon>Bacillati</taxon>
        <taxon>Actinomycetota</taxon>
        <taxon>Actinomycetes</taxon>
        <taxon>Streptosporangiales</taxon>
        <taxon>Thermomonosporaceae</taxon>
        <taxon>Actinomadura</taxon>
    </lineage>
</organism>
<dbReference type="EMBL" id="QURH01000879">
    <property type="protein sequence ID" value="RFU38050.1"/>
    <property type="molecule type" value="Genomic_DNA"/>
</dbReference>
<feature type="DNA-binding region" description="OmpR/PhoB-type" evidence="2">
    <location>
        <begin position="1"/>
        <end position="100"/>
    </location>
</feature>
<dbReference type="SUPFAM" id="SSF46894">
    <property type="entry name" value="C-terminal effector domain of the bipartite response regulators"/>
    <property type="match status" value="1"/>
</dbReference>
<dbReference type="PANTHER" id="PTHR35807">
    <property type="entry name" value="TRANSCRIPTIONAL REGULATOR REDD-RELATED"/>
    <property type="match status" value="1"/>
</dbReference>
<dbReference type="SMART" id="SM00862">
    <property type="entry name" value="Trans_reg_C"/>
    <property type="match status" value="1"/>
</dbReference>
<sequence>MRFGVLGSTAAWRPDGTPVPLGGPARRALLALLLVRPGEAVSAEGLAHELYPDGGPGRSDGRGGRGGSAHALQSQVSRLRGVLRPHADIESTPAGYRLTGTGSDVAGGAAVAVDAARFEALAGDGRAALA</sequence>
<evidence type="ECO:0000256" key="1">
    <source>
        <dbReference type="ARBA" id="ARBA00023125"/>
    </source>
</evidence>
<dbReference type="Proteomes" id="UP000261811">
    <property type="component" value="Unassembled WGS sequence"/>
</dbReference>
<evidence type="ECO:0000256" key="2">
    <source>
        <dbReference type="PROSITE-ProRule" id="PRU01091"/>
    </source>
</evidence>
<gene>
    <name evidence="5" type="ORF">DZF91_29665</name>
</gene>
<dbReference type="PANTHER" id="PTHR35807:SF1">
    <property type="entry name" value="TRANSCRIPTIONAL REGULATOR REDD"/>
    <property type="match status" value="1"/>
</dbReference>
<reference evidence="5 6" key="1">
    <citation type="submission" date="2018-08" db="EMBL/GenBank/DDBJ databases">
        <title>Actinomadura jelena sp. nov., a novel Actinomycete isolated from soil in Chad.</title>
        <authorList>
            <person name="Shi L."/>
        </authorList>
    </citation>
    <scope>NUCLEOTIDE SEQUENCE [LARGE SCALE GENOMIC DNA]</scope>
    <source>
        <strain evidence="5 6">NEAU-G17</strain>
    </source>
</reference>
<dbReference type="InterPro" id="IPR036388">
    <property type="entry name" value="WH-like_DNA-bd_sf"/>
</dbReference>
<dbReference type="Gene3D" id="1.10.10.10">
    <property type="entry name" value="Winged helix-like DNA-binding domain superfamily/Winged helix DNA-binding domain"/>
    <property type="match status" value="1"/>
</dbReference>
<keyword evidence="6" id="KW-1185">Reference proteome</keyword>
<evidence type="ECO:0000256" key="3">
    <source>
        <dbReference type="SAM" id="MobiDB-lite"/>
    </source>
</evidence>
<proteinExistence type="predicted"/>
<evidence type="ECO:0000259" key="4">
    <source>
        <dbReference type="PROSITE" id="PS51755"/>
    </source>
</evidence>
<dbReference type="GO" id="GO:0003677">
    <property type="term" value="F:DNA binding"/>
    <property type="evidence" value="ECO:0007669"/>
    <property type="project" value="UniProtKB-UniRule"/>
</dbReference>
<protein>
    <recommendedName>
        <fullName evidence="4">OmpR/PhoB-type domain-containing protein</fullName>
    </recommendedName>
</protein>
<dbReference type="InterPro" id="IPR016032">
    <property type="entry name" value="Sig_transdc_resp-reg_C-effctor"/>
</dbReference>
<dbReference type="GO" id="GO:0000160">
    <property type="term" value="P:phosphorelay signal transduction system"/>
    <property type="evidence" value="ECO:0007669"/>
    <property type="project" value="InterPro"/>
</dbReference>
<dbReference type="AlphaFoldDB" id="A0A372JDK6"/>